<dbReference type="InterPro" id="IPR036259">
    <property type="entry name" value="MFS_trans_sf"/>
</dbReference>
<evidence type="ECO:0000313" key="11">
    <source>
        <dbReference type="Proteomes" id="UP001485043"/>
    </source>
</evidence>
<feature type="region of interest" description="Disordered" evidence="7">
    <location>
        <begin position="249"/>
        <end position="270"/>
    </location>
</feature>
<dbReference type="InterPro" id="IPR005828">
    <property type="entry name" value="MFS_sugar_transport-like"/>
</dbReference>
<feature type="transmembrane region" description="Helical" evidence="8">
    <location>
        <begin position="100"/>
        <end position="119"/>
    </location>
</feature>
<evidence type="ECO:0000256" key="8">
    <source>
        <dbReference type="SAM" id="Phobius"/>
    </source>
</evidence>
<evidence type="ECO:0000256" key="5">
    <source>
        <dbReference type="ARBA" id="ARBA00022989"/>
    </source>
</evidence>
<gene>
    <name evidence="10" type="ORF">WJX84_003881</name>
</gene>
<feature type="transmembrane region" description="Helical" evidence="8">
    <location>
        <begin position="365"/>
        <end position="388"/>
    </location>
</feature>
<proteinExistence type="inferred from homology"/>
<dbReference type="PROSITE" id="PS50850">
    <property type="entry name" value="MFS"/>
    <property type="match status" value="1"/>
</dbReference>
<dbReference type="GO" id="GO:0015144">
    <property type="term" value="F:carbohydrate transmembrane transporter activity"/>
    <property type="evidence" value="ECO:0007669"/>
    <property type="project" value="InterPro"/>
</dbReference>
<feature type="transmembrane region" description="Helical" evidence="8">
    <location>
        <begin position="459"/>
        <end position="479"/>
    </location>
</feature>
<dbReference type="PANTHER" id="PTHR23500:SF357">
    <property type="entry name" value="IP12678P"/>
    <property type="match status" value="1"/>
</dbReference>
<feature type="transmembrane region" description="Helical" evidence="8">
    <location>
        <begin position="527"/>
        <end position="548"/>
    </location>
</feature>
<organism evidence="10 11">
    <name type="scientific">Apatococcus fuscideae</name>
    <dbReference type="NCBI Taxonomy" id="2026836"/>
    <lineage>
        <taxon>Eukaryota</taxon>
        <taxon>Viridiplantae</taxon>
        <taxon>Chlorophyta</taxon>
        <taxon>core chlorophytes</taxon>
        <taxon>Trebouxiophyceae</taxon>
        <taxon>Chlorellales</taxon>
        <taxon>Chlorellaceae</taxon>
        <taxon>Apatococcus</taxon>
    </lineage>
</organism>
<keyword evidence="11" id="KW-1185">Reference proteome</keyword>
<feature type="transmembrane region" description="Helical" evidence="8">
    <location>
        <begin position="159"/>
        <end position="177"/>
    </location>
</feature>
<keyword evidence="3" id="KW-0813">Transport</keyword>
<dbReference type="Gene3D" id="1.20.1250.20">
    <property type="entry name" value="MFS general substrate transporter like domains"/>
    <property type="match status" value="1"/>
</dbReference>
<evidence type="ECO:0000259" key="9">
    <source>
        <dbReference type="PROSITE" id="PS50850"/>
    </source>
</evidence>
<evidence type="ECO:0000256" key="2">
    <source>
        <dbReference type="ARBA" id="ARBA00010992"/>
    </source>
</evidence>
<feature type="domain" description="Major facilitator superfamily (MFS) profile" evidence="9">
    <location>
        <begin position="17"/>
        <end position="552"/>
    </location>
</feature>
<evidence type="ECO:0000256" key="7">
    <source>
        <dbReference type="SAM" id="MobiDB-lite"/>
    </source>
</evidence>
<comment type="caution">
    <text evidence="10">The sequence shown here is derived from an EMBL/GenBank/DDBJ whole genome shotgun (WGS) entry which is preliminary data.</text>
</comment>
<dbReference type="AlphaFoldDB" id="A0AAW1RMV8"/>
<dbReference type="SUPFAM" id="SSF103473">
    <property type="entry name" value="MFS general substrate transporter"/>
    <property type="match status" value="1"/>
</dbReference>
<reference evidence="10 11" key="1">
    <citation type="journal article" date="2024" name="Nat. Commun.">
        <title>Phylogenomics reveals the evolutionary origins of lichenization in chlorophyte algae.</title>
        <authorList>
            <person name="Puginier C."/>
            <person name="Libourel C."/>
            <person name="Otte J."/>
            <person name="Skaloud P."/>
            <person name="Haon M."/>
            <person name="Grisel S."/>
            <person name="Petersen M."/>
            <person name="Berrin J.G."/>
            <person name="Delaux P.M."/>
            <person name="Dal Grande F."/>
            <person name="Keller J."/>
        </authorList>
    </citation>
    <scope>NUCLEOTIDE SEQUENCE [LARGE SCALE GENOMIC DNA]</scope>
    <source>
        <strain evidence="10 11">SAG 2523</strain>
    </source>
</reference>
<comment type="similarity">
    <text evidence="2">Belongs to the major facilitator superfamily. Sugar transporter (TC 2.A.1.1) family.</text>
</comment>
<keyword evidence="5 8" id="KW-1133">Transmembrane helix</keyword>
<feature type="transmembrane region" description="Helical" evidence="8">
    <location>
        <begin position="189"/>
        <end position="210"/>
    </location>
</feature>
<sequence>MHPKTRQGDLTVQLVLACCSSALGAVVIGYNAGVVGGVSAMTGYLEQFFPEVLAQQAAGSSVYCRYNSQKLQLVAASVYLSGIVCALPAGFLVRRLGRIAVMRICGPVFLVSITLMSAAEDVAMLVLGGLAMGAASTTTNIALIIYSTEMAPPHLRARMGFTFQAAVSLGVVIAQGVNAGTQDINPWGWRLSLALNAIPATAFLISAWLLPDTPTSLLARGQPAEARKALQWVRGTEDVEAELAMQTEQAHLAPSRGPQRAPHDTASQALQAQDAELKAARKFHSYTSVAASSPTARNDLTFPKLARPVAPAVYGQQPGRYHMAPLNGLSPDNSGSECLKADAVQPELHTPDWRTILERRNRPQLLLPAACTFFQLWSGFIIMCSYAPQLLVSLGIYAHTAQILAIGQGVINHLSVYPSMLLSDRYGRRVMLLVPSAVMLASQVTLGIILAIAGPTHTWVAWLGVALFYTFSASFNMSWGPVGNLYPAEICTLETRATSQAIAVLGHNLWNFVIGQTFLTMLCGMRWGLFLFFSASMALAILAVYFFFPETKGVPLDETPLLFSCHWYWRRYTPDAPLCSKGCVEVPTSAG</sequence>
<keyword evidence="6 8" id="KW-0472">Membrane</keyword>
<evidence type="ECO:0000256" key="4">
    <source>
        <dbReference type="ARBA" id="ARBA00022692"/>
    </source>
</evidence>
<dbReference type="EMBL" id="JALJOV010002069">
    <property type="protein sequence ID" value="KAK9835114.1"/>
    <property type="molecule type" value="Genomic_DNA"/>
</dbReference>
<dbReference type="InterPro" id="IPR020846">
    <property type="entry name" value="MFS_dom"/>
</dbReference>
<dbReference type="Proteomes" id="UP001485043">
    <property type="component" value="Unassembled WGS sequence"/>
</dbReference>
<dbReference type="InterPro" id="IPR005829">
    <property type="entry name" value="Sugar_transporter_CS"/>
</dbReference>
<evidence type="ECO:0000256" key="1">
    <source>
        <dbReference type="ARBA" id="ARBA00004141"/>
    </source>
</evidence>
<dbReference type="GO" id="GO:0016020">
    <property type="term" value="C:membrane"/>
    <property type="evidence" value="ECO:0007669"/>
    <property type="project" value="UniProtKB-SubCell"/>
</dbReference>
<keyword evidence="4 8" id="KW-0812">Transmembrane</keyword>
<evidence type="ECO:0000313" key="10">
    <source>
        <dbReference type="EMBL" id="KAK9835114.1"/>
    </source>
</evidence>
<name>A0AAW1RMV8_9CHLO</name>
<feature type="transmembrane region" description="Helical" evidence="8">
    <location>
        <begin position="73"/>
        <end position="93"/>
    </location>
</feature>
<dbReference type="PROSITE" id="PS00216">
    <property type="entry name" value="SUGAR_TRANSPORT_1"/>
    <property type="match status" value="1"/>
</dbReference>
<feature type="transmembrane region" description="Helical" evidence="8">
    <location>
        <begin position="125"/>
        <end position="147"/>
    </location>
</feature>
<evidence type="ECO:0000256" key="6">
    <source>
        <dbReference type="ARBA" id="ARBA00023136"/>
    </source>
</evidence>
<feature type="transmembrane region" description="Helical" evidence="8">
    <location>
        <begin position="430"/>
        <end position="453"/>
    </location>
</feature>
<feature type="transmembrane region" description="Helical" evidence="8">
    <location>
        <begin position="394"/>
        <end position="418"/>
    </location>
</feature>
<dbReference type="Pfam" id="PF00083">
    <property type="entry name" value="Sugar_tr"/>
    <property type="match status" value="2"/>
</dbReference>
<dbReference type="InterPro" id="IPR045262">
    <property type="entry name" value="STP/PLT_plant"/>
</dbReference>
<dbReference type="PANTHER" id="PTHR23500">
    <property type="entry name" value="SOLUTE CARRIER FAMILY 2, FACILITATED GLUCOSE TRANSPORTER"/>
    <property type="match status" value="1"/>
</dbReference>
<accession>A0AAW1RMV8</accession>
<evidence type="ECO:0000256" key="3">
    <source>
        <dbReference type="ARBA" id="ARBA00022448"/>
    </source>
</evidence>
<protein>
    <recommendedName>
        <fullName evidence="9">Major facilitator superfamily (MFS) profile domain-containing protein</fullName>
    </recommendedName>
</protein>
<comment type="subcellular location">
    <subcellularLocation>
        <location evidence="1">Membrane</location>
        <topology evidence="1">Multi-pass membrane protein</topology>
    </subcellularLocation>
</comment>